<dbReference type="Proteomes" id="UP000198844">
    <property type="component" value="Unassembled WGS sequence"/>
</dbReference>
<dbReference type="Pfam" id="PF04230">
    <property type="entry name" value="PS_pyruv_trans"/>
    <property type="match status" value="1"/>
</dbReference>
<dbReference type="AlphaFoldDB" id="A0A1I7ELM9"/>
<dbReference type="GO" id="GO:0016740">
    <property type="term" value="F:transferase activity"/>
    <property type="evidence" value="ECO:0007669"/>
    <property type="project" value="UniProtKB-KW"/>
</dbReference>
<accession>A0A1I7ELM9</accession>
<protein>
    <submittedName>
        <fullName evidence="2">Pyruvyltransferase</fullName>
    </submittedName>
</protein>
<organism evidence="2 3">
    <name type="scientific">Paraburkholderia aspalathi</name>
    <dbReference type="NCBI Taxonomy" id="1324617"/>
    <lineage>
        <taxon>Bacteria</taxon>
        <taxon>Pseudomonadati</taxon>
        <taxon>Pseudomonadota</taxon>
        <taxon>Betaproteobacteria</taxon>
        <taxon>Burkholderiales</taxon>
        <taxon>Burkholderiaceae</taxon>
        <taxon>Paraburkholderia</taxon>
    </lineage>
</organism>
<evidence type="ECO:0000259" key="1">
    <source>
        <dbReference type="Pfam" id="PF04230"/>
    </source>
</evidence>
<dbReference type="InterPro" id="IPR007345">
    <property type="entry name" value="Polysacch_pyruvyl_Trfase"/>
</dbReference>
<evidence type="ECO:0000313" key="3">
    <source>
        <dbReference type="Proteomes" id="UP000198844"/>
    </source>
</evidence>
<feature type="domain" description="Polysaccharide pyruvyl transferase" evidence="1">
    <location>
        <begin position="20"/>
        <end position="204"/>
    </location>
</feature>
<proteinExistence type="predicted"/>
<sequence length="266" mass="30211">MNDIAKKSTIPMFYWSAEQNFGDELSSAVVEWVSGYPTKLVETDCANKLVAVGSILERARNGDIIWGSGVHPTQHDLFWQKPVRKWYRKTQERQTDIEVWAIRGPLSRDALLYRGVECPERFGDPGVLTALVYPKSRDPNKKWGLIPHFRDKDVLDGNDIHVINVHDKWENVVDQIIQCECIISSSLHGIVVAEAYGVPAIWLRTLSGEGFIKYMDYYAGTGRIPNPRYSLDDALKTPFPPVPDLRPSQQELISAFDKSKVTRIVI</sequence>
<reference evidence="2 3" key="1">
    <citation type="submission" date="2016-10" db="EMBL/GenBank/DDBJ databases">
        <authorList>
            <person name="de Groot N.N."/>
        </authorList>
    </citation>
    <scope>NUCLEOTIDE SEQUENCE [LARGE SCALE GENOMIC DNA]</scope>
    <source>
        <strain evidence="2 3">LMG 27731</strain>
    </source>
</reference>
<keyword evidence="2" id="KW-0808">Transferase</keyword>
<gene>
    <name evidence="2" type="ORF">SAMN05192563_10308</name>
</gene>
<dbReference type="RefSeq" id="WP_093644004.1">
    <property type="nucleotide sequence ID" value="NZ_FPBH01000030.1"/>
</dbReference>
<evidence type="ECO:0000313" key="2">
    <source>
        <dbReference type="EMBL" id="SFU24812.1"/>
    </source>
</evidence>
<name>A0A1I7ELM9_9BURK</name>
<dbReference type="EMBL" id="FPBH01000030">
    <property type="protein sequence ID" value="SFU24812.1"/>
    <property type="molecule type" value="Genomic_DNA"/>
</dbReference>
<dbReference type="OrthoDB" id="9803627at2"/>